<evidence type="ECO:0008006" key="3">
    <source>
        <dbReference type="Google" id="ProtNLM"/>
    </source>
</evidence>
<sequence>MTELNNDKIQAFRDAIDGEKLAQVIQEMPEERIEKAFQNKDIQKLADKIGEDVELFEAVMGVYDTEKSYAAAVAAVPGNYTKEEFDEFRTVYANLVLKGLHGEVFEGGADSKKLSDEDLEQVAGGVSFGAVFSFAAKGVNCLVDKLPMSADAKKRTKLIVNTVSAVGNIAVGTVMCATGVGAGAGAIAIASGAVDLGNAVHGAATLNKK</sequence>
<evidence type="ECO:0000313" key="2">
    <source>
        <dbReference type="Proteomes" id="UP000030993"/>
    </source>
</evidence>
<dbReference type="RefSeq" id="WP_039211872.1">
    <property type="nucleotide sequence ID" value="NZ_JSCE01000242.1"/>
</dbReference>
<dbReference type="STRING" id="82374.NZ47_13150"/>
<proteinExistence type="predicted"/>
<dbReference type="Proteomes" id="UP000030993">
    <property type="component" value="Unassembled WGS sequence"/>
</dbReference>
<reference evidence="1 2" key="1">
    <citation type="journal article" date="2013" name="PLoS ONE">
        <title>Identification and characterization of three novel lipases belonging to families II and V from Anaerovibrio lipolyticus 5ST.</title>
        <authorList>
            <person name="Prive F."/>
            <person name="Kaderbhai N.N."/>
            <person name="Girdwood S."/>
            <person name="Worgan H.J."/>
            <person name="Pinloche E."/>
            <person name="Scollan N.D."/>
            <person name="Huws S.A."/>
            <person name="Newbold C.J."/>
        </authorList>
    </citation>
    <scope>NUCLEOTIDE SEQUENCE [LARGE SCALE GENOMIC DNA]</scope>
    <source>
        <strain evidence="1 2">5S</strain>
    </source>
</reference>
<dbReference type="EMBL" id="JSCE01000242">
    <property type="protein sequence ID" value="KHM48447.1"/>
    <property type="molecule type" value="Genomic_DNA"/>
</dbReference>
<organism evidence="1 2">
    <name type="scientific">Anaerovibrio lipolyticus</name>
    <dbReference type="NCBI Taxonomy" id="82374"/>
    <lineage>
        <taxon>Bacteria</taxon>
        <taxon>Bacillati</taxon>
        <taxon>Bacillota</taxon>
        <taxon>Negativicutes</taxon>
        <taxon>Selenomonadales</taxon>
        <taxon>Selenomonadaceae</taxon>
        <taxon>Anaerovibrio</taxon>
    </lineage>
</organism>
<gene>
    <name evidence="1" type="ORF">NZ47_13150</name>
</gene>
<dbReference type="AlphaFoldDB" id="A0A0B2JRA4"/>
<evidence type="ECO:0000313" key="1">
    <source>
        <dbReference type="EMBL" id="KHM48447.1"/>
    </source>
</evidence>
<name>A0A0B2JRA4_9FIRM</name>
<protein>
    <recommendedName>
        <fullName evidence="3">Nif11 domain-containing protein</fullName>
    </recommendedName>
</protein>
<accession>A0A0B2JRA4</accession>
<keyword evidence="2" id="KW-1185">Reference proteome</keyword>
<comment type="caution">
    <text evidence="1">The sequence shown here is derived from an EMBL/GenBank/DDBJ whole genome shotgun (WGS) entry which is preliminary data.</text>
</comment>